<organism evidence="1 2">
    <name type="scientific">Arctium lappa</name>
    <name type="common">Greater burdock</name>
    <name type="synonym">Lappa major</name>
    <dbReference type="NCBI Taxonomy" id="4217"/>
    <lineage>
        <taxon>Eukaryota</taxon>
        <taxon>Viridiplantae</taxon>
        <taxon>Streptophyta</taxon>
        <taxon>Embryophyta</taxon>
        <taxon>Tracheophyta</taxon>
        <taxon>Spermatophyta</taxon>
        <taxon>Magnoliopsida</taxon>
        <taxon>eudicotyledons</taxon>
        <taxon>Gunneridae</taxon>
        <taxon>Pentapetalae</taxon>
        <taxon>asterids</taxon>
        <taxon>campanulids</taxon>
        <taxon>Asterales</taxon>
        <taxon>Asteraceae</taxon>
        <taxon>Carduoideae</taxon>
        <taxon>Cardueae</taxon>
        <taxon>Arctiinae</taxon>
        <taxon>Arctium</taxon>
    </lineage>
</organism>
<reference evidence="2" key="1">
    <citation type="journal article" date="2022" name="Mol. Ecol. Resour.">
        <title>The genomes of chicory, endive, great burdock and yacon provide insights into Asteraceae palaeo-polyploidization history and plant inulin production.</title>
        <authorList>
            <person name="Fan W."/>
            <person name="Wang S."/>
            <person name="Wang H."/>
            <person name="Wang A."/>
            <person name="Jiang F."/>
            <person name="Liu H."/>
            <person name="Zhao H."/>
            <person name="Xu D."/>
            <person name="Zhang Y."/>
        </authorList>
    </citation>
    <scope>NUCLEOTIDE SEQUENCE [LARGE SCALE GENOMIC DNA]</scope>
    <source>
        <strain evidence="2">cv. Niubang</strain>
    </source>
</reference>
<gene>
    <name evidence="1" type="ORF">L6452_01693</name>
</gene>
<reference evidence="1 2" key="2">
    <citation type="journal article" date="2022" name="Mol. Ecol. Resour.">
        <title>The genomes of chicory, endive, great burdock and yacon provide insights into Asteraceae paleo-polyploidization history and plant inulin production.</title>
        <authorList>
            <person name="Fan W."/>
            <person name="Wang S."/>
            <person name="Wang H."/>
            <person name="Wang A."/>
            <person name="Jiang F."/>
            <person name="Liu H."/>
            <person name="Zhao H."/>
            <person name="Xu D."/>
            <person name="Zhang Y."/>
        </authorList>
    </citation>
    <scope>NUCLEOTIDE SEQUENCE [LARGE SCALE GENOMIC DNA]</scope>
    <source>
        <strain evidence="2">cv. Niubang</strain>
    </source>
</reference>
<dbReference type="EMBL" id="CM042047">
    <property type="protein sequence ID" value="KAI3770556.1"/>
    <property type="molecule type" value="Genomic_DNA"/>
</dbReference>
<comment type="caution">
    <text evidence="1">The sequence shown here is derived from an EMBL/GenBank/DDBJ whole genome shotgun (WGS) entry which is preliminary data.</text>
</comment>
<name>A0ACB9FHT2_ARCLA</name>
<evidence type="ECO:0000313" key="1">
    <source>
        <dbReference type="EMBL" id="KAI3770556.1"/>
    </source>
</evidence>
<proteinExistence type="predicted"/>
<dbReference type="Proteomes" id="UP001055879">
    <property type="component" value="Linkage Group LG01"/>
</dbReference>
<protein>
    <submittedName>
        <fullName evidence="1">Uncharacterized protein</fullName>
    </submittedName>
</protein>
<accession>A0ACB9FHT2</accession>
<sequence length="75" mass="8717">MLNGISRHEMLDFHDGYHVDPLLSYGYGVCLMVYDCSGCFLSYDREMIFRFSHSLSSALAIFFLIFCFNSETLRL</sequence>
<evidence type="ECO:0000313" key="2">
    <source>
        <dbReference type="Proteomes" id="UP001055879"/>
    </source>
</evidence>
<keyword evidence="2" id="KW-1185">Reference proteome</keyword>